<feature type="compositionally biased region" description="Basic and acidic residues" evidence="1">
    <location>
        <begin position="11"/>
        <end position="37"/>
    </location>
</feature>
<protein>
    <submittedName>
        <fullName evidence="2">Uncharacterized protein</fullName>
    </submittedName>
</protein>
<dbReference type="EMBL" id="BAABAB010000036">
    <property type="protein sequence ID" value="GAA3634635.1"/>
    <property type="molecule type" value="Genomic_DNA"/>
</dbReference>
<comment type="caution">
    <text evidence="2">The sequence shown here is derived from an EMBL/GenBank/DDBJ whole genome shotgun (WGS) entry which is preliminary data.</text>
</comment>
<feature type="compositionally biased region" description="Low complexity" evidence="1">
    <location>
        <begin position="38"/>
        <end position="61"/>
    </location>
</feature>
<organism evidence="2 3">
    <name type="scientific">Microlunatus ginsengisoli</name>
    <dbReference type="NCBI Taxonomy" id="363863"/>
    <lineage>
        <taxon>Bacteria</taxon>
        <taxon>Bacillati</taxon>
        <taxon>Actinomycetota</taxon>
        <taxon>Actinomycetes</taxon>
        <taxon>Propionibacteriales</taxon>
        <taxon>Propionibacteriaceae</taxon>
        <taxon>Microlunatus</taxon>
    </lineage>
</organism>
<feature type="region of interest" description="Disordered" evidence="1">
    <location>
        <begin position="1"/>
        <end position="63"/>
    </location>
</feature>
<gene>
    <name evidence="2" type="ORF">GCM10022236_41510</name>
</gene>
<proteinExistence type="predicted"/>
<sequence length="117" mass="12596">MRQIARLGFESGERDQKANKMRDRPVGGEETESERRAAVGTTGATTAQGPPAGRVSSVQGSGRRRELGVVRLQGRHHPIVHSGPDPRPIKVVREAGGGTLPATIRPICRLAAAQRFR</sequence>
<keyword evidence="3" id="KW-1185">Reference proteome</keyword>
<name>A0ABP7ALJ2_9ACTN</name>
<accession>A0ABP7ALJ2</accession>
<reference evidence="3" key="1">
    <citation type="journal article" date="2019" name="Int. J. Syst. Evol. Microbiol.">
        <title>The Global Catalogue of Microorganisms (GCM) 10K type strain sequencing project: providing services to taxonomists for standard genome sequencing and annotation.</title>
        <authorList>
            <consortium name="The Broad Institute Genomics Platform"/>
            <consortium name="The Broad Institute Genome Sequencing Center for Infectious Disease"/>
            <person name="Wu L."/>
            <person name="Ma J."/>
        </authorList>
    </citation>
    <scope>NUCLEOTIDE SEQUENCE [LARGE SCALE GENOMIC DNA]</scope>
    <source>
        <strain evidence="3">JCM 16929</strain>
    </source>
</reference>
<evidence type="ECO:0000256" key="1">
    <source>
        <dbReference type="SAM" id="MobiDB-lite"/>
    </source>
</evidence>
<dbReference type="Proteomes" id="UP001501490">
    <property type="component" value="Unassembled WGS sequence"/>
</dbReference>
<evidence type="ECO:0000313" key="2">
    <source>
        <dbReference type="EMBL" id="GAA3634635.1"/>
    </source>
</evidence>
<evidence type="ECO:0000313" key="3">
    <source>
        <dbReference type="Proteomes" id="UP001501490"/>
    </source>
</evidence>